<proteinExistence type="predicted"/>
<accession>A0A1C3HEF8</accession>
<keyword evidence="1" id="KW-0472">Membrane</keyword>
<sequence length="131" mass="14670">MSLADMSKYFLYAGIATPVVMGVFFYCIFKNNGGNSSEMSAVKNYLSKDSWQGEIIASRLESCRQTNTRYGNDFFFDVDFYLPGDTRLHTAKALVQPGQMHLLHKGMGIQVKKGRKNQLAVVGMDFPAEPL</sequence>
<keyword evidence="1" id="KW-1133">Transmembrane helix</keyword>
<keyword evidence="1" id="KW-0812">Transmembrane</keyword>
<dbReference type="AlphaFoldDB" id="A0A1C3HEF8"/>
<name>A0A1C3HEF8_SERMA</name>
<evidence type="ECO:0000313" key="2">
    <source>
        <dbReference type="EMBL" id="SAY43402.1"/>
    </source>
</evidence>
<protein>
    <submittedName>
        <fullName evidence="2">Uncharacterized protein</fullName>
    </submittedName>
</protein>
<reference evidence="2" key="1">
    <citation type="submission" date="2016-05" db="EMBL/GenBank/DDBJ databases">
        <authorList>
            <person name="Cock P.J.A."/>
            <person name="Cock P.J.A."/>
        </authorList>
    </citation>
    <scope>NUCLEOTIDE SEQUENCE</scope>
    <source>
        <strain evidence="2">PWN146_assembly</strain>
    </source>
</reference>
<gene>
    <name evidence="2" type="ORF">PWN146_02093</name>
</gene>
<organism evidence="2">
    <name type="scientific">Serratia marcescens</name>
    <dbReference type="NCBI Taxonomy" id="615"/>
    <lineage>
        <taxon>Bacteria</taxon>
        <taxon>Pseudomonadati</taxon>
        <taxon>Pseudomonadota</taxon>
        <taxon>Gammaproteobacteria</taxon>
        <taxon>Enterobacterales</taxon>
        <taxon>Yersiniaceae</taxon>
        <taxon>Serratia</taxon>
    </lineage>
</organism>
<feature type="transmembrane region" description="Helical" evidence="1">
    <location>
        <begin position="6"/>
        <end position="29"/>
    </location>
</feature>
<dbReference type="EMBL" id="LT575490">
    <property type="protein sequence ID" value="SAY43402.1"/>
    <property type="molecule type" value="Genomic_DNA"/>
</dbReference>
<evidence type="ECO:0000256" key="1">
    <source>
        <dbReference type="SAM" id="Phobius"/>
    </source>
</evidence>